<feature type="compositionally biased region" description="Basic residues" evidence="1">
    <location>
        <begin position="1"/>
        <end position="10"/>
    </location>
</feature>
<dbReference type="Proteomes" id="UP000236569">
    <property type="component" value="Unassembled WGS sequence"/>
</dbReference>
<gene>
    <name evidence="2" type="ORF">DAERI_150063</name>
</gene>
<organism evidence="2 3">
    <name type="scientific">Deinococcus aerius</name>
    <dbReference type="NCBI Taxonomy" id="200253"/>
    <lineage>
        <taxon>Bacteria</taxon>
        <taxon>Thermotogati</taxon>
        <taxon>Deinococcota</taxon>
        <taxon>Deinococci</taxon>
        <taxon>Deinococcales</taxon>
        <taxon>Deinococcaceae</taxon>
        <taxon>Deinococcus</taxon>
    </lineage>
</organism>
<name>A0A2I9E1M3_9DEIO</name>
<comment type="caution">
    <text evidence="2">The sequence shown here is derived from an EMBL/GenBank/DDBJ whole genome shotgun (WGS) entry which is preliminary data.</text>
</comment>
<accession>A0A2I9E1M3</accession>
<reference evidence="3" key="1">
    <citation type="submission" date="2018-01" db="EMBL/GenBank/DDBJ databases">
        <title>Draft Genome Sequence of the Radioresistant Bacterium Deinococcus aerius TR0125, Isolated from the Higher Atmosphere above Japan.</title>
        <authorList>
            <person name="Satoh K."/>
            <person name="Arai H."/>
            <person name="Sanzen T."/>
            <person name="Kawaguchi Y."/>
            <person name="Hayashi H."/>
            <person name="Yokobori S."/>
            <person name="Yamagishi A."/>
            <person name="Oono Y."/>
            <person name="Narumi I."/>
        </authorList>
    </citation>
    <scope>NUCLEOTIDE SEQUENCE [LARGE SCALE GENOMIC DNA]</scope>
    <source>
        <strain evidence="3">TR0125</strain>
    </source>
</reference>
<sequence length="47" mass="5136">MTGMSTKRHTPTGSSQKAQEKPAPDVRAVALKVLEKRWAVFAGLAKR</sequence>
<keyword evidence="3" id="KW-1185">Reference proteome</keyword>
<dbReference type="EMBL" id="BFAG01000015">
    <property type="protein sequence ID" value="GBF07545.1"/>
    <property type="molecule type" value="Genomic_DNA"/>
</dbReference>
<protein>
    <submittedName>
        <fullName evidence="2">Uncharacterized protein</fullName>
    </submittedName>
</protein>
<proteinExistence type="predicted"/>
<dbReference type="AlphaFoldDB" id="A0A2I9E1M3"/>
<evidence type="ECO:0000313" key="2">
    <source>
        <dbReference type="EMBL" id="GBF07545.1"/>
    </source>
</evidence>
<evidence type="ECO:0000313" key="3">
    <source>
        <dbReference type="Proteomes" id="UP000236569"/>
    </source>
</evidence>
<evidence type="ECO:0000256" key="1">
    <source>
        <dbReference type="SAM" id="MobiDB-lite"/>
    </source>
</evidence>
<feature type="region of interest" description="Disordered" evidence="1">
    <location>
        <begin position="1"/>
        <end position="24"/>
    </location>
</feature>